<feature type="region of interest" description="Disordered" evidence="1">
    <location>
        <begin position="1"/>
        <end position="31"/>
    </location>
</feature>
<evidence type="ECO:0000313" key="3">
    <source>
        <dbReference type="Proteomes" id="UP000058925"/>
    </source>
</evidence>
<evidence type="ECO:0000256" key="1">
    <source>
        <dbReference type="SAM" id="MobiDB-lite"/>
    </source>
</evidence>
<keyword evidence="3" id="KW-1185">Reference proteome</keyword>
<protein>
    <submittedName>
        <fullName evidence="2">Uncharacterized protein</fullName>
    </submittedName>
</protein>
<dbReference type="AlphaFoldDB" id="A0A654M093"/>
<dbReference type="Proteomes" id="UP000058925">
    <property type="component" value="Chromosome"/>
</dbReference>
<dbReference type="EMBL" id="CP012850">
    <property type="protein sequence ID" value="ALI37148.1"/>
    <property type="molecule type" value="Genomic_DNA"/>
</dbReference>
<evidence type="ECO:0000313" key="2">
    <source>
        <dbReference type="EMBL" id="ALI37148.1"/>
    </source>
</evidence>
<dbReference type="KEGG" id="taa:NMY3_02961"/>
<reference evidence="3" key="1">
    <citation type="submission" date="2015-10" db="EMBL/GenBank/DDBJ databases">
        <title>Niche specialization of a soil ammonia-oxidizing archaeon, Candidatus Nitrosocosmicus oleophilus.</title>
        <authorList>
            <person name="Jung M.-Y."/>
            <person name="Rhee S.-K."/>
        </authorList>
    </citation>
    <scope>NUCLEOTIDE SEQUENCE [LARGE SCALE GENOMIC DNA]</scope>
    <source>
        <strain evidence="3">MY3</strain>
    </source>
</reference>
<accession>A0A654M093</accession>
<feature type="compositionally biased region" description="Polar residues" evidence="1">
    <location>
        <begin position="13"/>
        <end position="23"/>
    </location>
</feature>
<organism evidence="2 3">
    <name type="scientific">Candidatus Nitrosocosmicus oleophilus</name>
    <dbReference type="NCBI Taxonomy" id="1353260"/>
    <lineage>
        <taxon>Archaea</taxon>
        <taxon>Nitrososphaerota</taxon>
        <taxon>Nitrososphaeria</taxon>
        <taxon>Nitrososphaerales</taxon>
        <taxon>Nitrososphaeraceae</taxon>
        <taxon>Candidatus Nitrosocosmicus</taxon>
    </lineage>
</organism>
<sequence length="31" mass="3552">MSNLFHKPIVSEPTVSMNGINTKNMEDEFLK</sequence>
<gene>
    <name evidence="2" type="ORF">NMY3_02961</name>
</gene>
<proteinExistence type="predicted"/>
<name>A0A654M093_9ARCH</name>